<dbReference type="AlphaFoldDB" id="A0A1G2UBG3"/>
<evidence type="ECO:0000256" key="2">
    <source>
        <dbReference type="ARBA" id="ARBA00007650"/>
    </source>
</evidence>
<evidence type="ECO:0000256" key="4">
    <source>
        <dbReference type="ARBA" id="ARBA00022475"/>
    </source>
</evidence>
<dbReference type="InterPro" id="IPR000185">
    <property type="entry name" value="SecA"/>
</dbReference>
<dbReference type="InterPro" id="IPR044722">
    <property type="entry name" value="SecA_SF2_C"/>
</dbReference>
<dbReference type="Pfam" id="PF07516">
    <property type="entry name" value="SecA_SW"/>
    <property type="match status" value="1"/>
</dbReference>
<keyword evidence="3 12" id="KW-0813">Transport</keyword>
<evidence type="ECO:0000256" key="11">
    <source>
        <dbReference type="ARBA" id="ARBA00023136"/>
    </source>
</evidence>
<keyword evidence="9" id="KW-1278">Translocase</keyword>
<dbReference type="NCBIfam" id="TIGR00963">
    <property type="entry name" value="secA"/>
    <property type="match status" value="1"/>
</dbReference>
<dbReference type="InterPro" id="IPR001650">
    <property type="entry name" value="Helicase_C-like"/>
</dbReference>
<dbReference type="Pfam" id="PF07517">
    <property type="entry name" value="SecA_DEAD"/>
    <property type="match status" value="1"/>
</dbReference>
<evidence type="ECO:0000256" key="8">
    <source>
        <dbReference type="ARBA" id="ARBA00022927"/>
    </source>
</evidence>
<dbReference type="Gene3D" id="3.40.50.300">
    <property type="entry name" value="P-loop containing nucleotide triphosphate hydrolases"/>
    <property type="match status" value="3"/>
</dbReference>
<comment type="similarity">
    <text evidence="2 12">Belongs to the SecA family.</text>
</comment>
<dbReference type="SMART" id="SM00957">
    <property type="entry name" value="SecA_DEAD"/>
    <property type="match status" value="1"/>
</dbReference>
<dbReference type="InterPro" id="IPR014001">
    <property type="entry name" value="Helicase_ATP-bd"/>
</dbReference>
<dbReference type="InterPro" id="IPR020937">
    <property type="entry name" value="SecA_CS"/>
</dbReference>
<dbReference type="PROSITE" id="PS51196">
    <property type="entry name" value="SECA_MOTOR_DEAD"/>
    <property type="match status" value="1"/>
</dbReference>
<dbReference type="PANTHER" id="PTHR30612">
    <property type="entry name" value="SECA INNER MEMBRANE COMPONENT OF SEC PROTEIN SECRETION SYSTEM"/>
    <property type="match status" value="1"/>
</dbReference>
<keyword evidence="8 12" id="KW-0653">Protein transport</keyword>
<dbReference type="EMBL" id="MHWF01000004">
    <property type="protein sequence ID" value="OHB06332.1"/>
    <property type="molecule type" value="Genomic_DNA"/>
</dbReference>
<keyword evidence="10 12" id="KW-0811">Translocation</keyword>
<dbReference type="FunFam" id="3.40.50.300:FF:000429">
    <property type="entry name" value="Preprotein translocase subunit SecA"/>
    <property type="match status" value="1"/>
</dbReference>
<dbReference type="GO" id="GO:0043952">
    <property type="term" value="P:protein transport by the Sec complex"/>
    <property type="evidence" value="ECO:0007669"/>
    <property type="project" value="TreeGrafter"/>
</dbReference>
<dbReference type="Gene3D" id="1.10.3060.10">
    <property type="entry name" value="Helical scaffold and wing domains of SecA"/>
    <property type="match status" value="1"/>
</dbReference>
<dbReference type="InterPro" id="IPR011130">
    <property type="entry name" value="SecA_preprotein_X-link_dom"/>
</dbReference>
<evidence type="ECO:0000256" key="10">
    <source>
        <dbReference type="ARBA" id="ARBA00023010"/>
    </source>
</evidence>
<dbReference type="SUPFAM" id="SSF81886">
    <property type="entry name" value="Helical scaffold and wing domains of SecA"/>
    <property type="match status" value="1"/>
</dbReference>
<feature type="domain" description="Helicase C-terminal" evidence="14">
    <location>
        <begin position="440"/>
        <end position="608"/>
    </location>
</feature>
<sequence length="686" mass="77313">MRLFNFLFDPLKDAKRLVAEVNDLEKSVTGLTAEQLAEQSEKLRHRARTGEALDRLLPEAFALIREAAKRTLSQRHFDVQLIGGVILHQGKIAEMSTGEGKTLAATAPVYLNALSGKGVHVVTVNEYLAKRDTVWMGQIYSALGLRVACLVHEGARIYDPEYIAPNAEKFIDKERDTTGSFLIQEEYLRPVSRTEAYQADITYGTNHEFGFDYLRDNLVYGKNQQVQSGRRYFAIIDEVDSILIDEARTPLIISAPDVESSDAYRTFSRLVGTLAAGKDYTVDEKYRSVEITESGINQVEKALRINNIYDPEHIRWTHYLEESLRAHALFKKDKDYVVKNNEIIIVDQNTGRLMPGRRYSGGLHQAIEAKEGVRVQEESRTYAQITIQNYFRLYEKLAGMTGTAQTSAEEFDKVYSLPVVTIPTNKPIIRKNISDVVYKTADAKYRAVAEEIKKRQTAGQPVLVGTISIEKNELLSRYLNNAGVRHEILNAKNNEREGAIIAQAGRPGAVTIATNMAGRGVDIILGGNPPDIMESEKVKSLGGLHVIGTERHDARRIDNQLRGRAGRQGDPGSSQFFLSLEDDLLRIFGGDRIKSLMQTLNIPEDMPIESGMISRAVSQAQARVEGFNFDARKHLLDYDNILNKQRLLIYEKRQKLLEDSAHPQVLSMLDLFWMNHLENMEALRES</sequence>
<dbReference type="CDD" id="cd18803">
    <property type="entry name" value="SF2_C_secA"/>
    <property type="match status" value="1"/>
</dbReference>
<dbReference type="InterPro" id="IPR036266">
    <property type="entry name" value="SecA_Wing/Scaffold_sf"/>
</dbReference>
<evidence type="ECO:0000256" key="12">
    <source>
        <dbReference type="RuleBase" id="RU003874"/>
    </source>
</evidence>
<dbReference type="InterPro" id="IPR011115">
    <property type="entry name" value="SecA_DEAD"/>
</dbReference>
<comment type="subcellular location">
    <subcellularLocation>
        <location evidence="1">Membrane</location>
        <topology evidence="1">Peripheral membrane protein</topology>
    </subcellularLocation>
</comment>
<dbReference type="GO" id="GO:0031522">
    <property type="term" value="C:cell envelope Sec protein transport complex"/>
    <property type="evidence" value="ECO:0007669"/>
    <property type="project" value="TreeGrafter"/>
</dbReference>
<dbReference type="InterPro" id="IPR011116">
    <property type="entry name" value="SecA_Wing/Scaffold"/>
</dbReference>
<dbReference type="PRINTS" id="PR00906">
    <property type="entry name" value="SECA"/>
</dbReference>
<feature type="non-terminal residue" evidence="16">
    <location>
        <position position="686"/>
    </location>
</feature>
<organism evidence="16 17">
    <name type="scientific">Candidatus Zambryskibacteria bacterium RIFCSPLOWO2_01_FULL_45_43</name>
    <dbReference type="NCBI Taxonomy" id="1802762"/>
    <lineage>
        <taxon>Bacteria</taxon>
        <taxon>Candidatus Zambryskiibacteriota</taxon>
    </lineage>
</organism>
<evidence type="ECO:0000256" key="5">
    <source>
        <dbReference type="ARBA" id="ARBA00022490"/>
    </source>
</evidence>
<feature type="domain" description="SecA family profile" evidence="15">
    <location>
        <begin position="1"/>
        <end position="609"/>
    </location>
</feature>
<keyword evidence="5" id="KW-0963">Cytoplasm</keyword>
<keyword evidence="6 12" id="KW-0547">Nucleotide-binding</keyword>
<dbReference type="PROSITE" id="PS51194">
    <property type="entry name" value="HELICASE_CTER"/>
    <property type="match status" value="1"/>
</dbReference>
<dbReference type="CDD" id="cd17928">
    <property type="entry name" value="DEXDc_SecA"/>
    <property type="match status" value="1"/>
</dbReference>
<accession>A0A1G2UBG3</accession>
<dbReference type="GO" id="GO:0017038">
    <property type="term" value="P:protein import"/>
    <property type="evidence" value="ECO:0007669"/>
    <property type="project" value="InterPro"/>
</dbReference>
<evidence type="ECO:0000259" key="14">
    <source>
        <dbReference type="PROSITE" id="PS51194"/>
    </source>
</evidence>
<name>A0A1G2UBG3_9BACT</name>
<dbReference type="GO" id="GO:0006886">
    <property type="term" value="P:intracellular protein transport"/>
    <property type="evidence" value="ECO:0007669"/>
    <property type="project" value="InterPro"/>
</dbReference>
<evidence type="ECO:0000256" key="9">
    <source>
        <dbReference type="ARBA" id="ARBA00022967"/>
    </source>
</evidence>
<reference evidence="16 17" key="1">
    <citation type="journal article" date="2016" name="Nat. Commun.">
        <title>Thousands of microbial genomes shed light on interconnected biogeochemical processes in an aquifer system.</title>
        <authorList>
            <person name="Anantharaman K."/>
            <person name="Brown C.T."/>
            <person name="Hug L.A."/>
            <person name="Sharon I."/>
            <person name="Castelle C.J."/>
            <person name="Probst A.J."/>
            <person name="Thomas B.C."/>
            <person name="Singh A."/>
            <person name="Wilkins M.J."/>
            <person name="Karaoz U."/>
            <person name="Brodie E.L."/>
            <person name="Williams K.H."/>
            <person name="Hubbard S.S."/>
            <person name="Banfield J.F."/>
        </authorList>
    </citation>
    <scope>NUCLEOTIDE SEQUENCE [LARGE SCALE GENOMIC DNA]</scope>
</reference>
<evidence type="ECO:0000256" key="3">
    <source>
        <dbReference type="ARBA" id="ARBA00022448"/>
    </source>
</evidence>
<gene>
    <name evidence="16" type="ORF">A3B16_00005</name>
</gene>
<dbReference type="GO" id="GO:0005524">
    <property type="term" value="F:ATP binding"/>
    <property type="evidence" value="ECO:0007669"/>
    <property type="project" value="UniProtKB-KW"/>
</dbReference>
<dbReference type="GO" id="GO:0006605">
    <property type="term" value="P:protein targeting"/>
    <property type="evidence" value="ECO:0007669"/>
    <property type="project" value="InterPro"/>
</dbReference>
<dbReference type="PROSITE" id="PS51192">
    <property type="entry name" value="HELICASE_ATP_BIND_1"/>
    <property type="match status" value="1"/>
</dbReference>
<evidence type="ECO:0000313" key="16">
    <source>
        <dbReference type="EMBL" id="OHB06332.1"/>
    </source>
</evidence>
<dbReference type="Pfam" id="PF21090">
    <property type="entry name" value="P-loop_SecA"/>
    <property type="match status" value="2"/>
</dbReference>
<keyword evidence="7 12" id="KW-0067">ATP-binding</keyword>
<dbReference type="GO" id="GO:0005886">
    <property type="term" value="C:plasma membrane"/>
    <property type="evidence" value="ECO:0007669"/>
    <property type="project" value="TreeGrafter"/>
</dbReference>
<keyword evidence="11" id="KW-0472">Membrane</keyword>
<dbReference type="InterPro" id="IPR014018">
    <property type="entry name" value="SecA_motor_DEAD"/>
</dbReference>
<dbReference type="SUPFAM" id="SSF81767">
    <property type="entry name" value="Pre-protein crosslinking domain of SecA"/>
    <property type="match status" value="1"/>
</dbReference>
<evidence type="ECO:0000256" key="7">
    <source>
        <dbReference type="ARBA" id="ARBA00022840"/>
    </source>
</evidence>
<evidence type="ECO:0000259" key="15">
    <source>
        <dbReference type="PROSITE" id="PS51196"/>
    </source>
</evidence>
<proteinExistence type="inferred from homology"/>
<evidence type="ECO:0000256" key="1">
    <source>
        <dbReference type="ARBA" id="ARBA00004170"/>
    </source>
</evidence>
<dbReference type="InterPro" id="IPR027417">
    <property type="entry name" value="P-loop_NTPase"/>
</dbReference>
<dbReference type="SUPFAM" id="SSF52540">
    <property type="entry name" value="P-loop containing nucleoside triphosphate hydrolases"/>
    <property type="match status" value="2"/>
</dbReference>
<feature type="domain" description="Helicase ATP-binding" evidence="13">
    <location>
        <begin position="82"/>
        <end position="275"/>
    </location>
</feature>
<protein>
    <recommendedName>
        <fullName evidence="12">Protein translocase subunit SecA</fullName>
    </recommendedName>
</protein>
<dbReference type="SMART" id="SM00958">
    <property type="entry name" value="SecA_PP_bind"/>
    <property type="match status" value="1"/>
</dbReference>
<evidence type="ECO:0000313" key="17">
    <source>
        <dbReference type="Proteomes" id="UP000177722"/>
    </source>
</evidence>
<keyword evidence="4" id="KW-1003">Cell membrane</keyword>
<evidence type="ECO:0000259" key="13">
    <source>
        <dbReference type="PROSITE" id="PS51192"/>
    </source>
</evidence>
<dbReference type="PROSITE" id="PS01312">
    <property type="entry name" value="SECA"/>
    <property type="match status" value="1"/>
</dbReference>
<comment type="caution">
    <text evidence="16">The sequence shown here is derived from an EMBL/GenBank/DDBJ whole genome shotgun (WGS) entry which is preliminary data.</text>
</comment>
<dbReference type="InterPro" id="IPR036670">
    <property type="entry name" value="SecA_X-link_sf"/>
</dbReference>
<dbReference type="HAMAP" id="MF_01382">
    <property type="entry name" value="SecA"/>
    <property type="match status" value="1"/>
</dbReference>
<dbReference type="FunFam" id="3.90.1440.10:FF:000002">
    <property type="entry name" value="Protein translocase subunit SecA"/>
    <property type="match status" value="1"/>
</dbReference>
<dbReference type="Pfam" id="PF01043">
    <property type="entry name" value="SecA_PP_bind"/>
    <property type="match status" value="1"/>
</dbReference>
<evidence type="ECO:0000256" key="6">
    <source>
        <dbReference type="ARBA" id="ARBA00022741"/>
    </source>
</evidence>
<dbReference type="PANTHER" id="PTHR30612:SF0">
    <property type="entry name" value="CHLOROPLAST PROTEIN-TRANSPORTING ATPASE"/>
    <property type="match status" value="1"/>
</dbReference>
<dbReference type="Proteomes" id="UP000177722">
    <property type="component" value="Unassembled WGS sequence"/>
</dbReference>
<dbReference type="NCBIfam" id="NF009538">
    <property type="entry name" value="PRK12904.1"/>
    <property type="match status" value="1"/>
</dbReference>
<dbReference type="Gene3D" id="3.90.1440.10">
    <property type="entry name" value="SecA, preprotein cross-linking domain"/>
    <property type="match status" value="1"/>
</dbReference>
<dbReference type="GO" id="GO:0005829">
    <property type="term" value="C:cytosol"/>
    <property type="evidence" value="ECO:0007669"/>
    <property type="project" value="TreeGrafter"/>
</dbReference>